<protein>
    <recommendedName>
        <fullName evidence="7">Homeobox domain-containing protein</fullName>
    </recommendedName>
</protein>
<evidence type="ECO:0000259" key="7">
    <source>
        <dbReference type="PROSITE" id="PS50071"/>
    </source>
</evidence>
<dbReference type="Proteomes" id="UP000663852">
    <property type="component" value="Unassembled WGS sequence"/>
</dbReference>
<dbReference type="PANTHER" id="PTHR45891:SF3">
    <property type="entry name" value="ZINC FINGER PROTEIN 2"/>
    <property type="match status" value="1"/>
</dbReference>
<dbReference type="PANTHER" id="PTHR45891">
    <property type="entry name" value="ZINC FINGER HOMEOBOX PROTEIN"/>
    <property type="match status" value="1"/>
</dbReference>
<organism evidence="9 11">
    <name type="scientific">Adineta ricciae</name>
    <name type="common">Rotifer</name>
    <dbReference type="NCBI Taxonomy" id="249248"/>
    <lineage>
        <taxon>Eukaryota</taxon>
        <taxon>Metazoa</taxon>
        <taxon>Spiralia</taxon>
        <taxon>Gnathifera</taxon>
        <taxon>Rotifera</taxon>
        <taxon>Eurotatoria</taxon>
        <taxon>Bdelloidea</taxon>
        <taxon>Adinetida</taxon>
        <taxon>Adinetidae</taxon>
        <taxon>Adineta</taxon>
    </lineage>
</organism>
<dbReference type="GO" id="GO:0000978">
    <property type="term" value="F:RNA polymerase II cis-regulatory region sequence-specific DNA binding"/>
    <property type="evidence" value="ECO:0007669"/>
    <property type="project" value="TreeGrafter"/>
</dbReference>
<dbReference type="SUPFAM" id="SSF46689">
    <property type="entry name" value="Homeodomain-like"/>
    <property type="match status" value="1"/>
</dbReference>
<comment type="subcellular location">
    <subcellularLocation>
        <location evidence="1 5 6">Nucleus</location>
    </subcellularLocation>
</comment>
<dbReference type="GO" id="GO:0005634">
    <property type="term" value="C:nucleus"/>
    <property type="evidence" value="ECO:0007669"/>
    <property type="project" value="UniProtKB-SubCell"/>
</dbReference>
<evidence type="ECO:0000313" key="9">
    <source>
        <dbReference type="EMBL" id="CAF1436013.1"/>
    </source>
</evidence>
<keyword evidence="5 6" id="KW-0539">Nucleus</keyword>
<dbReference type="InterPro" id="IPR001356">
    <property type="entry name" value="HD"/>
</dbReference>
<dbReference type="SUPFAM" id="SSF57667">
    <property type="entry name" value="beta-beta-alpha zinc fingers"/>
    <property type="match status" value="1"/>
</dbReference>
<keyword evidence="5 6" id="KW-0238">DNA-binding</keyword>
<keyword evidence="5 6" id="KW-0371">Homeobox</keyword>
<evidence type="ECO:0000256" key="4">
    <source>
        <dbReference type="ARBA" id="ARBA00022833"/>
    </source>
</evidence>
<keyword evidence="3" id="KW-0677">Repeat</keyword>
<dbReference type="GO" id="GO:0000981">
    <property type="term" value="F:DNA-binding transcription factor activity, RNA polymerase II-specific"/>
    <property type="evidence" value="ECO:0007669"/>
    <property type="project" value="TreeGrafter"/>
</dbReference>
<evidence type="ECO:0000313" key="11">
    <source>
        <dbReference type="Proteomes" id="UP000663852"/>
    </source>
</evidence>
<comment type="caution">
    <text evidence="9">The sequence shown here is derived from an EMBL/GenBank/DDBJ whole genome shotgun (WGS) entry which is preliminary data.</text>
</comment>
<dbReference type="GO" id="GO:0046872">
    <property type="term" value="F:metal ion binding"/>
    <property type="evidence" value="ECO:0007669"/>
    <property type="project" value="UniProtKB-KW"/>
</dbReference>
<gene>
    <name evidence="9" type="ORF">EDS130_LOCUS38529</name>
    <name evidence="8" type="ORF">XAT740_LOCUS20314</name>
</gene>
<keyword evidence="10" id="KW-1185">Reference proteome</keyword>
<proteinExistence type="predicted"/>
<dbReference type="OrthoDB" id="6417226at2759"/>
<evidence type="ECO:0000256" key="5">
    <source>
        <dbReference type="PROSITE-ProRule" id="PRU00108"/>
    </source>
</evidence>
<keyword evidence="4" id="KW-0862">Zinc</keyword>
<dbReference type="PROSITE" id="PS50071">
    <property type="entry name" value="HOMEOBOX_2"/>
    <property type="match status" value="1"/>
</dbReference>
<keyword evidence="2" id="KW-0479">Metal-binding</keyword>
<dbReference type="Proteomes" id="UP000663828">
    <property type="component" value="Unassembled WGS sequence"/>
</dbReference>
<evidence type="ECO:0000256" key="6">
    <source>
        <dbReference type="RuleBase" id="RU000682"/>
    </source>
</evidence>
<name>A0A815NBJ6_ADIRI</name>
<dbReference type="InterPro" id="IPR009057">
    <property type="entry name" value="Homeodomain-like_sf"/>
</dbReference>
<dbReference type="InterPro" id="IPR036236">
    <property type="entry name" value="Znf_C2H2_sf"/>
</dbReference>
<evidence type="ECO:0000256" key="1">
    <source>
        <dbReference type="ARBA" id="ARBA00004123"/>
    </source>
</evidence>
<reference evidence="9" key="1">
    <citation type="submission" date="2021-02" db="EMBL/GenBank/DDBJ databases">
        <authorList>
            <person name="Nowell W R."/>
        </authorList>
    </citation>
    <scope>NUCLEOTIDE SEQUENCE</scope>
</reference>
<sequence>MEEEDGRISIDSNDDNRNLLLIEHDNEKRNRTTRLFHVTRFCRLKSIAKKVRRNILRSEIKNGVVQVWFQNARAKEKKNPHFFKSDLPDEYQPTNEQCKLCQCKYTLQNPQRDHLFTTKHIENIRCILSKQISSNVATIKDDQNYKQNSINVKLDLDNLPTSVSDKSTYVLFKFDASHVT</sequence>
<dbReference type="AlphaFoldDB" id="A0A815NBJ6"/>
<evidence type="ECO:0000313" key="10">
    <source>
        <dbReference type="Proteomes" id="UP000663828"/>
    </source>
</evidence>
<feature type="domain" description="Homeobox" evidence="7">
    <location>
        <begin position="43"/>
        <end position="79"/>
    </location>
</feature>
<dbReference type="Gene3D" id="1.10.10.60">
    <property type="entry name" value="Homeodomain-like"/>
    <property type="match status" value="1"/>
</dbReference>
<evidence type="ECO:0000256" key="2">
    <source>
        <dbReference type="ARBA" id="ARBA00022723"/>
    </source>
</evidence>
<feature type="DNA-binding region" description="Homeobox" evidence="5">
    <location>
        <begin position="45"/>
        <end position="80"/>
    </location>
</feature>
<dbReference type="EMBL" id="CAJNOJ010000405">
    <property type="protein sequence ID" value="CAF1436013.1"/>
    <property type="molecule type" value="Genomic_DNA"/>
</dbReference>
<accession>A0A815NBJ6</accession>
<evidence type="ECO:0000256" key="3">
    <source>
        <dbReference type="ARBA" id="ARBA00022737"/>
    </source>
</evidence>
<dbReference type="EMBL" id="CAJNOR010001416">
    <property type="protein sequence ID" value="CAF1139010.1"/>
    <property type="molecule type" value="Genomic_DNA"/>
</dbReference>
<dbReference type="Pfam" id="PF00046">
    <property type="entry name" value="Homeodomain"/>
    <property type="match status" value="1"/>
</dbReference>
<evidence type="ECO:0000313" key="8">
    <source>
        <dbReference type="EMBL" id="CAF1139010.1"/>
    </source>
</evidence>
<dbReference type="InterPro" id="IPR051968">
    <property type="entry name" value="ZnFinger_Homeobox_TR"/>
</dbReference>